<evidence type="ECO:0000313" key="2">
    <source>
        <dbReference type="Proteomes" id="UP001642406"/>
    </source>
</evidence>
<dbReference type="PANTHER" id="PTHR34724:SF2">
    <property type="entry name" value="OS12G0596101 PROTEIN"/>
    <property type="match status" value="1"/>
</dbReference>
<accession>A0ABP0C5S8</accession>
<name>A0ABP0C5S8_9PEZI</name>
<keyword evidence="2" id="KW-1185">Reference proteome</keyword>
<proteinExistence type="predicted"/>
<reference evidence="1 2" key="1">
    <citation type="submission" date="2024-01" db="EMBL/GenBank/DDBJ databases">
        <authorList>
            <person name="Allen C."/>
            <person name="Tagirdzhanova G."/>
        </authorList>
    </citation>
    <scope>NUCLEOTIDE SEQUENCE [LARGE SCALE GENOMIC DNA]</scope>
</reference>
<organism evidence="1 2">
    <name type="scientific">Sporothrix bragantina</name>
    <dbReference type="NCBI Taxonomy" id="671064"/>
    <lineage>
        <taxon>Eukaryota</taxon>
        <taxon>Fungi</taxon>
        <taxon>Dikarya</taxon>
        <taxon>Ascomycota</taxon>
        <taxon>Pezizomycotina</taxon>
        <taxon>Sordariomycetes</taxon>
        <taxon>Sordariomycetidae</taxon>
        <taxon>Ophiostomatales</taxon>
        <taxon>Ophiostomataceae</taxon>
        <taxon>Sporothrix</taxon>
    </lineage>
</organism>
<dbReference type="Proteomes" id="UP001642406">
    <property type="component" value="Unassembled WGS sequence"/>
</dbReference>
<dbReference type="PANTHER" id="PTHR34724">
    <property type="entry name" value="OS12G0596101 PROTEIN"/>
    <property type="match status" value="1"/>
</dbReference>
<evidence type="ECO:0000313" key="1">
    <source>
        <dbReference type="EMBL" id="CAK7227347.1"/>
    </source>
</evidence>
<comment type="caution">
    <text evidence="1">The sequence shown here is derived from an EMBL/GenBank/DDBJ whole genome shotgun (WGS) entry which is preliminary data.</text>
</comment>
<gene>
    <name evidence="1" type="ORF">SBRCBS47491_006538</name>
</gene>
<protein>
    <submittedName>
        <fullName evidence="1">Uncharacterized protein</fullName>
    </submittedName>
</protein>
<sequence length="79" mass="8569">MCMPATCPTCSKQSWRGCGSHIPQALSQYKEEEWCTCTPRVEVNGKEYPPAAAMSIPGASFIAGLFGWGAKGKDKKDEL</sequence>
<dbReference type="EMBL" id="CAWUHC010000065">
    <property type="protein sequence ID" value="CAK7227347.1"/>
    <property type="molecule type" value="Genomic_DNA"/>
</dbReference>